<dbReference type="SUPFAM" id="SSF48498">
    <property type="entry name" value="Tetracyclin repressor-like, C-terminal domain"/>
    <property type="match status" value="1"/>
</dbReference>
<dbReference type="InterPro" id="IPR036271">
    <property type="entry name" value="Tet_transcr_reg_TetR-rel_C_sf"/>
</dbReference>
<dbReference type="Pfam" id="PF08359">
    <property type="entry name" value="TetR_C_4"/>
    <property type="match status" value="1"/>
</dbReference>
<dbReference type="RefSeq" id="WP_155477838.1">
    <property type="nucleotide sequence ID" value="NZ_WNKU01000034.1"/>
</dbReference>
<dbReference type="OrthoDB" id="9812993at2"/>
<dbReference type="PROSITE" id="PS50977">
    <property type="entry name" value="HTH_TETR_2"/>
    <property type="match status" value="1"/>
</dbReference>
<dbReference type="InterPro" id="IPR009057">
    <property type="entry name" value="Homeodomain-like_sf"/>
</dbReference>
<accession>A0A6I3SP17</accession>
<reference evidence="4 5" key="1">
    <citation type="submission" date="2019-11" db="EMBL/GenBank/DDBJ databases">
        <title>Whole-genome sequence of a the green, strictly anaerobic photosynthetic bacterium Heliobacillus mobilis DSM 6151.</title>
        <authorList>
            <person name="Kyndt J.A."/>
            <person name="Meyer T.E."/>
        </authorList>
    </citation>
    <scope>NUCLEOTIDE SEQUENCE [LARGE SCALE GENOMIC DNA]</scope>
    <source>
        <strain evidence="4 5">DSM 6151</strain>
    </source>
</reference>
<dbReference type="InterPro" id="IPR001647">
    <property type="entry name" value="HTH_TetR"/>
</dbReference>
<gene>
    <name evidence="4" type="ORF">GJ688_17640</name>
</gene>
<dbReference type="InterPro" id="IPR013570">
    <property type="entry name" value="Tscrpt_reg_YsiA_C"/>
</dbReference>
<sequence length="197" mass="22592">MAGTRQRNKDKLPVIIDAAKAVFARNGFYNSQISKIAKQAGVADGTIYLYFRNKEEILVRLFEHQVGSYILSLKEQLKQLDDARQRLSYIVDQHLQILEEDPDLARVFQLELRQPIAEIRKGIAPILHQYFQIIEDTVCLGQQQGYFDSELSAKLIRKIIFGSIDEVATSWVFSQKNYSLTSQAAQLIRVIFRGISK</sequence>
<evidence type="ECO:0000256" key="2">
    <source>
        <dbReference type="PROSITE-ProRule" id="PRU00335"/>
    </source>
</evidence>
<dbReference type="EMBL" id="WNKU01000034">
    <property type="protein sequence ID" value="MTV50758.1"/>
    <property type="molecule type" value="Genomic_DNA"/>
</dbReference>
<dbReference type="PANTHER" id="PTHR43479">
    <property type="entry name" value="ACREF/ENVCD OPERON REPRESSOR-RELATED"/>
    <property type="match status" value="1"/>
</dbReference>
<evidence type="ECO:0000313" key="5">
    <source>
        <dbReference type="Proteomes" id="UP000430670"/>
    </source>
</evidence>
<proteinExistence type="predicted"/>
<dbReference type="PRINTS" id="PR00455">
    <property type="entry name" value="HTHTETR"/>
</dbReference>
<dbReference type="Pfam" id="PF00440">
    <property type="entry name" value="TetR_N"/>
    <property type="match status" value="1"/>
</dbReference>
<dbReference type="InterPro" id="IPR050624">
    <property type="entry name" value="HTH-type_Tx_Regulator"/>
</dbReference>
<evidence type="ECO:0000259" key="3">
    <source>
        <dbReference type="PROSITE" id="PS50977"/>
    </source>
</evidence>
<dbReference type="Proteomes" id="UP000430670">
    <property type="component" value="Unassembled WGS sequence"/>
</dbReference>
<comment type="caution">
    <text evidence="4">The sequence shown here is derived from an EMBL/GenBank/DDBJ whole genome shotgun (WGS) entry which is preliminary data.</text>
</comment>
<keyword evidence="5" id="KW-1185">Reference proteome</keyword>
<evidence type="ECO:0000256" key="1">
    <source>
        <dbReference type="ARBA" id="ARBA00023125"/>
    </source>
</evidence>
<protein>
    <submittedName>
        <fullName evidence="4">TetR family transcriptional regulator</fullName>
    </submittedName>
</protein>
<dbReference type="SUPFAM" id="SSF46689">
    <property type="entry name" value="Homeodomain-like"/>
    <property type="match status" value="1"/>
</dbReference>
<name>A0A6I3SP17_HELMO</name>
<organism evidence="4 5">
    <name type="scientific">Heliobacterium mobile</name>
    <name type="common">Heliobacillus mobilis</name>
    <dbReference type="NCBI Taxonomy" id="28064"/>
    <lineage>
        <taxon>Bacteria</taxon>
        <taxon>Bacillati</taxon>
        <taxon>Bacillota</taxon>
        <taxon>Clostridia</taxon>
        <taxon>Eubacteriales</taxon>
        <taxon>Heliobacteriaceae</taxon>
        <taxon>Heliobacterium</taxon>
    </lineage>
</organism>
<dbReference type="PANTHER" id="PTHR43479:SF11">
    <property type="entry name" value="ACREF_ENVCD OPERON REPRESSOR-RELATED"/>
    <property type="match status" value="1"/>
</dbReference>
<evidence type="ECO:0000313" key="4">
    <source>
        <dbReference type="EMBL" id="MTV50758.1"/>
    </source>
</evidence>
<dbReference type="Gene3D" id="1.10.10.60">
    <property type="entry name" value="Homeodomain-like"/>
    <property type="match status" value="1"/>
</dbReference>
<feature type="DNA-binding region" description="H-T-H motif" evidence="2">
    <location>
        <begin position="32"/>
        <end position="51"/>
    </location>
</feature>
<feature type="domain" description="HTH tetR-type" evidence="3">
    <location>
        <begin position="9"/>
        <end position="69"/>
    </location>
</feature>
<dbReference type="AlphaFoldDB" id="A0A6I3SP17"/>
<keyword evidence="1 2" id="KW-0238">DNA-binding</keyword>
<dbReference type="Gene3D" id="1.10.357.10">
    <property type="entry name" value="Tetracycline Repressor, domain 2"/>
    <property type="match status" value="1"/>
</dbReference>
<dbReference type="GO" id="GO:0003677">
    <property type="term" value="F:DNA binding"/>
    <property type="evidence" value="ECO:0007669"/>
    <property type="project" value="UniProtKB-UniRule"/>
</dbReference>